<dbReference type="STRING" id="47428.A0A284RP96"/>
<dbReference type="AlphaFoldDB" id="A0A284RP96"/>
<feature type="compositionally biased region" description="Basic and acidic residues" evidence="2">
    <location>
        <begin position="67"/>
        <end position="79"/>
    </location>
</feature>
<evidence type="ECO:0000313" key="5">
    <source>
        <dbReference type="Proteomes" id="UP000219338"/>
    </source>
</evidence>
<sequence>MVRICRYLRPALSWVRGRIERDLHVLQEIEFNMDDYAQNLRETEPKTQCNGAAYPTSTSTALPNAHPESEIRERQDGFSRETTVREADPLFDPSRVYAVLIGIDGYSTYPLRGCVADALAMKKYLVEYLHVPNERIQNLLGPAHYGDTSTDVSSLSPSRANILSVLLSLITNPNIKYGDPIIIFFAGHGSRYLLSSQDGPDDDKARGDNGCPPKFVEAFCPMDRDSHDSSGVPVPDISDRELNTILSQIFSEKGSRITCILDCCHAGSITRALNPNVRTSAALKDTSLQEMLFTAEQNLKDLPGYRSVLAKDWYPDMNSHVVLAACKKSELAKTERIMKEDGTMERRGVFTGRLIDTLKSDGWREEATYEDLIEAMAPIDSQTPCVAGERKNKCLWYQY</sequence>
<dbReference type="InterPro" id="IPR050452">
    <property type="entry name" value="Metacaspase"/>
</dbReference>
<evidence type="ECO:0000259" key="3">
    <source>
        <dbReference type="Pfam" id="PF00656"/>
    </source>
</evidence>
<feature type="region of interest" description="Disordered" evidence="2">
    <location>
        <begin position="48"/>
        <end position="79"/>
    </location>
</feature>
<dbReference type="EMBL" id="FUEG01000012">
    <property type="protein sequence ID" value="SJL10596.1"/>
    <property type="molecule type" value="Genomic_DNA"/>
</dbReference>
<dbReference type="OMA" id="CPMDRDS"/>
<dbReference type="OrthoDB" id="10255174at2759"/>
<proteinExistence type="inferred from homology"/>
<evidence type="ECO:0000256" key="2">
    <source>
        <dbReference type="SAM" id="MobiDB-lite"/>
    </source>
</evidence>
<comment type="similarity">
    <text evidence="1">Belongs to the peptidase C14B family.</text>
</comment>
<dbReference type="InterPro" id="IPR011600">
    <property type="entry name" value="Pept_C14_caspase"/>
</dbReference>
<dbReference type="PANTHER" id="PTHR48104">
    <property type="entry name" value="METACASPASE-4"/>
    <property type="match status" value="1"/>
</dbReference>
<protein>
    <recommendedName>
        <fullName evidence="3">Peptidase C14 caspase domain-containing protein</fullName>
    </recommendedName>
</protein>
<gene>
    <name evidence="4" type="ORF">ARMOST_13984</name>
</gene>
<feature type="domain" description="Peptidase C14 caspase" evidence="3">
    <location>
        <begin position="96"/>
        <end position="375"/>
    </location>
</feature>
<reference evidence="5" key="1">
    <citation type="journal article" date="2017" name="Nat. Ecol. Evol.">
        <title>Genome expansion and lineage-specific genetic innovations in the forest pathogenic fungi Armillaria.</title>
        <authorList>
            <person name="Sipos G."/>
            <person name="Prasanna A.N."/>
            <person name="Walter M.C."/>
            <person name="O'Connor E."/>
            <person name="Balint B."/>
            <person name="Krizsan K."/>
            <person name="Kiss B."/>
            <person name="Hess J."/>
            <person name="Varga T."/>
            <person name="Slot J."/>
            <person name="Riley R."/>
            <person name="Boka B."/>
            <person name="Rigling D."/>
            <person name="Barry K."/>
            <person name="Lee J."/>
            <person name="Mihaltcheva S."/>
            <person name="LaButti K."/>
            <person name="Lipzen A."/>
            <person name="Waldron R."/>
            <person name="Moloney N.M."/>
            <person name="Sperisen C."/>
            <person name="Kredics L."/>
            <person name="Vagvoelgyi C."/>
            <person name="Patrignani A."/>
            <person name="Fitzpatrick D."/>
            <person name="Nagy I."/>
            <person name="Doyle S."/>
            <person name="Anderson J.B."/>
            <person name="Grigoriev I.V."/>
            <person name="Gueldener U."/>
            <person name="Muensterkoetter M."/>
            <person name="Nagy L.G."/>
        </authorList>
    </citation>
    <scope>NUCLEOTIDE SEQUENCE [LARGE SCALE GENOMIC DNA]</scope>
    <source>
        <strain evidence="5">C18/9</strain>
    </source>
</reference>
<dbReference type="PANTHER" id="PTHR48104:SF30">
    <property type="entry name" value="METACASPASE-1"/>
    <property type="match status" value="1"/>
</dbReference>
<feature type="compositionally biased region" description="Polar residues" evidence="2">
    <location>
        <begin position="48"/>
        <end position="62"/>
    </location>
</feature>
<dbReference type="Pfam" id="PF00656">
    <property type="entry name" value="Peptidase_C14"/>
    <property type="match status" value="1"/>
</dbReference>
<organism evidence="4 5">
    <name type="scientific">Armillaria ostoyae</name>
    <name type="common">Armillaria root rot fungus</name>
    <dbReference type="NCBI Taxonomy" id="47428"/>
    <lineage>
        <taxon>Eukaryota</taxon>
        <taxon>Fungi</taxon>
        <taxon>Dikarya</taxon>
        <taxon>Basidiomycota</taxon>
        <taxon>Agaricomycotina</taxon>
        <taxon>Agaricomycetes</taxon>
        <taxon>Agaricomycetidae</taxon>
        <taxon>Agaricales</taxon>
        <taxon>Marasmiineae</taxon>
        <taxon>Physalacriaceae</taxon>
        <taxon>Armillaria</taxon>
    </lineage>
</organism>
<accession>A0A284RP96</accession>
<dbReference type="GO" id="GO:0004197">
    <property type="term" value="F:cysteine-type endopeptidase activity"/>
    <property type="evidence" value="ECO:0007669"/>
    <property type="project" value="InterPro"/>
</dbReference>
<dbReference type="Proteomes" id="UP000219338">
    <property type="component" value="Unassembled WGS sequence"/>
</dbReference>
<keyword evidence="5" id="KW-1185">Reference proteome</keyword>
<dbReference type="GO" id="GO:0006508">
    <property type="term" value="P:proteolysis"/>
    <property type="evidence" value="ECO:0007669"/>
    <property type="project" value="InterPro"/>
</dbReference>
<name>A0A284RP96_ARMOS</name>
<evidence type="ECO:0000313" key="4">
    <source>
        <dbReference type="EMBL" id="SJL10596.1"/>
    </source>
</evidence>
<dbReference type="GO" id="GO:0005737">
    <property type="term" value="C:cytoplasm"/>
    <property type="evidence" value="ECO:0007669"/>
    <property type="project" value="TreeGrafter"/>
</dbReference>
<evidence type="ECO:0000256" key="1">
    <source>
        <dbReference type="ARBA" id="ARBA00009005"/>
    </source>
</evidence>
<dbReference type="Gene3D" id="3.40.50.1460">
    <property type="match status" value="1"/>
</dbReference>